<evidence type="ECO:0000256" key="7">
    <source>
        <dbReference type="ARBA" id="ARBA00013023"/>
    </source>
</evidence>
<dbReference type="InterPro" id="IPR001645">
    <property type="entry name" value="Folylpolyglutamate_synth"/>
</dbReference>
<evidence type="ECO:0000256" key="12">
    <source>
        <dbReference type="ARBA" id="ARBA00022741"/>
    </source>
</evidence>
<keyword evidence="27" id="KW-1185">Reference proteome</keyword>
<keyword evidence="15" id="KW-0289">Folate biosynthesis</keyword>
<dbReference type="InterPro" id="IPR018109">
    <property type="entry name" value="Folylpolyglutamate_synth_CS"/>
</dbReference>
<dbReference type="EC" id="6.3.2.12" evidence="7"/>
<evidence type="ECO:0000256" key="1">
    <source>
        <dbReference type="ARBA" id="ARBA00001946"/>
    </source>
</evidence>
<evidence type="ECO:0000313" key="27">
    <source>
        <dbReference type="Proteomes" id="UP000664904"/>
    </source>
</evidence>
<gene>
    <name evidence="26" type="primary">folC</name>
    <name evidence="26" type="ORF">J5O05_03645</name>
</gene>
<keyword evidence="10 23" id="KW-0436">Ligase</keyword>
<dbReference type="GO" id="GO:0008841">
    <property type="term" value="F:dihydrofolate synthase activity"/>
    <property type="evidence" value="ECO:0007669"/>
    <property type="project" value="UniProtKB-EC"/>
</dbReference>
<dbReference type="FunFam" id="3.40.1190.10:FF:000004">
    <property type="entry name" value="Dihydrofolate synthase/folylpolyglutamate synthase"/>
    <property type="match status" value="1"/>
</dbReference>
<dbReference type="EC" id="6.3.2.17" evidence="8"/>
<dbReference type="InterPro" id="IPR013221">
    <property type="entry name" value="Mur_ligase_cen"/>
</dbReference>
<dbReference type="Pfam" id="PF08245">
    <property type="entry name" value="Mur_ligase_M"/>
    <property type="match status" value="1"/>
</dbReference>
<dbReference type="PANTHER" id="PTHR11136:SF0">
    <property type="entry name" value="DIHYDROFOLATE SYNTHETASE-RELATED"/>
    <property type="match status" value="1"/>
</dbReference>
<dbReference type="GO" id="GO:0005737">
    <property type="term" value="C:cytoplasm"/>
    <property type="evidence" value="ECO:0007669"/>
    <property type="project" value="TreeGrafter"/>
</dbReference>
<proteinExistence type="inferred from homology"/>
<sequence>MLNSIPSQSSSLQDWLSYLERIHPKTIDMGLERVAKVAQSLGYIDSPSKIILVAGTNGKGTTCRLLEALLLEQGYSVGTYASPHLVRYNERVRINGQDLDDQYHIDAFNEIEQGRGEISLSYFEYGTLGGLSIFKRFAVDYIVLEVGLGGRYDATNIVNPFATVITTIDLDHKDFLGDTREKVGYEKAGIFRKGIPAIVGDLNIPQTVTDYGNEIQADLILSGTDFEFIQKESSFIWKYQTQAWEFDLPAIPAQNAATAFTVLATLGLLPDEATARRVLKELQVEGRFQRLSEQPLVYTDVAHNPESARYLAGKLREFSNKGFKIHALVAMLSDKDKTNAILPLVDVVNRWTVAKLEGPRTEPAKVLADLLQQHTSQAVSEADSVTDALKNILPTMNNDDLLIVFGSFYTVADAIEYWQ</sequence>
<comment type="subunit">
    <text evidence="6">Monomer.</text>
</comment>
<evidence type="ECO:0000256" key="15">
    <source>
        <dbReference type="ARBA" id="ARBA00022909"/>
    </source>
</evidence>
<dbReference type="EMBL" id="CP072133">
    <property type="protein sequence ID" value="QTH72014.1"/>
    <property type="molecule type" value="Genomic_DNA"/>
</dbReference>
<comment type="catalytic activity">
    <reaction evidence="21">
        <text>(6R)-5,10-methylenetetrahydrofolyl-(gamma-L-Glu)(n) + L-glutamate + ATP = (6R)-5,10-methylenetetrahydrofolyl-(gamma-L-Glu)(n+1) + ADP + phosphate + H(+)</text>
        <dbReference type="Rhea" id="RHEA:51912"/>
        <dbReference type="Rhea" id="RHEA-COMP:13257"/>
        <dbReference type="Rhea" id="RHEA-COMP:13258"/>
        <dbReference type="ChEBI" id="CHEBI:15378"/>
        <dbReference type="ChEBI" id="CHEBI:29985"/>
        <dbReference type="ChEBI" id="CHEBI:30616"/>
        <dbReference type="ChEBI" id="CHEBI:43474"/>
        <dbReference type="ChEBI" id="CHEBI:136572"/>
        <dbReference type="ChEBI" id="CHEBI:456216"/>
        <dbReference type="EC" id="6.3.2.17"/>
    </reaction>
</comment>
<evidence type="ECO:0000256" key="19">
    <source>
        <dbReference type="ARBA" id="ARBA00047493"/>
    </source>
</evidence>
<evidence type="ECO:0000256" key="5">
    <source>
        <dbReference type="ARBA" id="ARBA00008276"/>
    </source>
</evidence>
<evidence type="ECO:0000256" key="22">
    <source>
        <dbReference type="ARBA" id="ARBA00049161"/>
    </source>
</evidence>
<dbReference type="AlphaFoldDB" id="A0A975DI21"/>
<comment type="similarity">
    <text evidence="5 23">Belongs to the folylpolyglutamate synthase family.</text>
</comment>
<dbReference type="KEGG" id="pxi:J5O05_03645"/>
<dbReference type="RefSeq" id="WP_208843637.1">
    <property type="nucleotide sequence ID" value="NZ_CP072133.1"/>
</dbReference>
<evidence type="ECO:0000256" key="8">
    <source>
        <dbReference type="ARBA" id="ARBA00013025"/>
    </source>
</evidence>
<feature type="domain" description="Mur ligase C-terminal" evidence="24">
    <location>
        <begin position="286"/>
        <end position="408"/>
    </location>
</feature>
<keyword evidence="11" id="KW-0479">Metal-binding</keyword>
<comment type="catalytic activity">
    <reaction evidence="22">
        <text>7,8-dihydropteroate + L-glutamate + ATP = 7,8-dihydrofolate + ADP + phosphate + H(+)</text>
        <dbReference type="Rhea" id="RHEA:23584"/>
        <dbReference type="ChEBI" id="CHEBI:15378"/>
        <dbReference type="ChEBI" id="CHEBI:17839"/>
        <dbReference type="ChEBI" id="CHEBI:29985"/>
        <dbReference type="ChEBI" id="CHEBI:30616"/>
        <dbReference type="ChEBI" id="CHEBI:43474"/>
        <dbReference type="ChEBI" id="CHEBI:57451"/>
        <dbReference type="ChEBI" id="CHEBI:456216"/>
        <dbReference type="EC" id="6.3.2.12"/>
    </reaction>
</comment>
<comment type="catalytic activity">
    <reaction evidence="20">
        <text>10-formyltetrahydrofolyl-(gamma-L-Glu)(n) + L-glutamate + ATP = 10-formyltetrahydrofolyl-(gamma-L-Glu)(n+1) + ADP + phosphate + H(+)</text>
        <dbReference type="Rhea" id="RHEA:51904"/>
        <dbReference type="Rhea" id="RHEA-COMP:13088"/>
        <dbReference type="Rhea" id="RHEA-COMP:14300"/>
        <dbReference type="ChEBI" id="CHEBI:15378"/>
        <dbReference type="ChEBI" id="CHEBI:29985"/>
        <dbReference type="ChEBI" id="CHEBI:30616"/>
        <dbReference type="ChEBI" id="CHEBI:43474"/>
        <dbReference type="ChEBI" id="CHEBI:134413"/>
        <dbReference type="ChEBI" id="CHEBI:456216"/>
        <dbReference type="EC" id="6.3.2.17"/>
    </reaction>
</comment>
<evidence type="ECO:0000256" key="9">
    <source>
        <dbReference type="ARBA" id="ARBA00019357"/>
    </source>
</evidence>
<evidence type="ECO:0000256" key="2">
    <source>
        <dbReference type="ARBA" id="ARBA00002714"/>
    </source>
</evidence>
<dbReference type="GO" id="GO:0046656">
    <property type="term" value="P:folic acid biosynthetic process"/>
    <property type="evidence" value="ECO:0007669"/>
    <property type="project" value="UniProtKB-KW"/>
</dbReference>
<dbReference type="SUPFAM" id="SSF53623">
    <property type="entry name" value="MurD-like peptide ligases, catalytic domain"/>
    <property type="match status" value="1"/>
</dbReference>
<comment type="pathway">
    <text evidence="4">Cofactor biosynthesis; tetrahydrofolylpolyglutamate biosynthesis.</text>
</comment>
<dbReference type="InterPro" id="IPR004101">
    <property type="entry name" value="Mur_ligase_C"/>
</dbReference>
<evidence type="ECO:0000259" key="25">
    <source>
        <dbReference type="Pfam" id="PF08245"/>
    </source>
</evidence>
<keyword evidence="12 23" id="KW-0547">Nucleotide-binding</keyword>
<protein>
    <recommendedName>
        <fullName evidence="9">Dihydrofolate synthase/folylpolyglutamate synthase</fullName>
        <ecNumber evidence="7">6.3.2.12</ecNumber>
        <ecNumber evidence="8">6.3.2.17</ecNumber>
    </recommendedName>
    <alternativeName>
        <fullName evidence="18">Folylpoly-gamma-glutamate synthetase-dihydrofolate synthetase</fullName>
    </alternativeName>
    <alternativeName>
        <fullName evidence="16">Folylpolyglutamate synthetase</fullName>
    </alternativeName>
    <alternativeName>
        <fullName evidence="17">Tetrahydrofolylpolyglutamate synthase</fullName>
    </alternativeName>
</protein>
<dbReference type="Gene3D" id="3.90.190.20">
    <property type="entry name" value="Mur ligase, C-terminal domain"/>
    <property type="match status" value="1"/>
</dbReference>
<evidence type="ECO:0000256" key="10">
    <source>
        <dbReference type="ARBA" id="ARBA00022598"/>
    </source>
</evidence>
<evidence type="ECO:0000256" key="18">
    <source>
        <dbReference type="ARBA" id="ARBA00032510"/>
    </source>
</evidence>
<keyword evidence="14" id="KW-0460">Magnesium</keyword>
<comment type="cofactor">
    <cofactor evidence="1">
        <name>Mg(2+)</name>
        <dbReference type="ChEBI" id="CHEBI:18420"/>
    </cofactor>
</comment>
<dbReference type="NCBIfam" id="NF008101">
    <property type="entry name" value="PRK10846.1"/>
    <property type="match status" value="1"/>
</dbReference>
<evidence type="ECO:0000256" key="6">
    <source>
        <dbReference type="ARBA" id="ARBA00011245"/>
    </source>
</evidence>
<dbReference type="PANTHER" id="PTHR11136">
    <property type="entry name" value="FOLYLPOLYGLUTAMATE SYNTHASE-RELATED"/>
    <property type="match status" value="1"/>
</dbReference>
<comment type="function">
    <text evidence="2">Functions in two distinct reactions of the de novo folate biosynthetic pathway. Catalyzes the addition of a glutamate residue to dihydropteroate (7,8-dihydropteroate or H2Pte) to form dihydrofolate (7,8-dihydrofolate monoglutamate or H2Pte-Glu). Also catalyzes successive additions of L-glutamate to tetrahydrofolate or 10-formyltetrahydrofolate or 5,10-methylenetetrahydrofolate, leading to folylpolyglutamate derivatives.</text>
</comment>
<evidence type="ECO:0000256" key="3">
    <source>
        <dbReference type="ARBA" id="ARBA00004799"/>
    </source>
</evidence>
<dbReference type="GO" id="GO:0005524">
    <property type="term" value="F:ATP binding"/>
    <property type="evidence" value="ECO:0007669"/>
    <property type="project" value="UniProtKB-KW"/>
</dbReference>
<dbReference type="GO" id="GO:0046872">
    <property type="term" value="F:metal ion binding"/>
    <property type="evidence" value="ECO:0007669"/>
    <property type="project" value="UniProtKB-KW"/>
</dbReference>
<evidence type="ECO:0000259" key="24">
    <source>
        <dbReference type="Pfam" id="PF02875"/>
    </source>
</evidence>
<dbReference type="PIRSF" id="PIRSF001563">
    <property type="entry name" value="Folylpolyglu_synth"/>
    <property type="match status" value="1"/>
</dbReference>
<name>A0A975DI21_9GAMM</name>
<evidence type="ECO:0000313" key="26">
    <source>
        <dbReference type="EMBL" id="QTH72014.1"/>
    </source>
</evidence>
<organism evidence="26 27">
    <name type="scientific">Pseudoalteromonas xiamenensis</name>
    <dbReference type="NCBI Taxonomy" id="882626"/>
    <lineage>
        <taxon>Bacteria</taxon>
        <taxon>Pseudomonadati</taxon>
        <taxon>Pseudomonadota</taxon>
        <taxon>Gammaproteobacteria</taxon>
        <taxon>Alteromonadales</taxon>
        <taxon>Pseudoalteromonadaceae</taxon>
        <taxon>Pseudoalteromonas</taxon>
    </lineage>
</organism>
<dbReference type="InterPro" id="IPR036615">
    <property type="entry name" value="Mur_ligase_C_dom_sf"/>
</dbReference>
<reference evidence="26" key="1">
    <citation type="submission" date="2021-03" db="EMBL/GenBank/DDBJ databases">
        <title>Complete Genome of Pseudoalteromonas xiamenensis STKMTI.2, a new potential marine bacterium producing anti-Vibrio compounds.</title>
        <authorList>
            <person name="Handayani D.P."/>
            <person name="Isnansetyo A."/>
            <person name="Istiqomah I."/>
            <person name="Jumina J."/>
        </authorList>
    </citation>
    <scope>NUCLEOTIDE SEQUENCE</scope>
    <source>
        <strain evidence="26">STKMTI.2</strain>
    </source>
</reference>
<dbReference type="Gene3D" id="3.40.1190.10">
    <property type="entry name" value="Mur-like, catalytic domain"/>
    <property type="match status" value="1"/>
</dbReference>
<dbReference type="PROSITE" id="PS01012">
    <property type="entry name" value="FOLYLPOLYGLU_SYNT_2"/>
    <property type="match status" value="1"/>
</dbReference>
<feature type="domain" description="Mur ligase central" evidence="25">
    <location>
        <begin position="53"/>
        <end position="203"/>
    </location>
</feature>
<dbReference type="Proteomes" id="UP000664904">
    <property type="component" value="Chromosome"/>
</dbReference>
<dbReference type="GO" id="GO:0004326">
    <property type="term" value="F:tetrahydrofolylpolyglutamate synthase activity"/>
    <property type="evidence" value="ECO:0007669"/>
    <property type="project" value="UniProtKB-EC"/>
</dbReference>
<evidence type="ECO:0000256" key="23">
    <source>
        <dbReference type="PIRNR" id="PIRNR001563"/>
    </source>
</evidence>
<comment type="catalytic activity">
    <reaction evidence="19">
        <text>(6S)-5,6,7,8-tetrahydrofolyl-(gamma-L-Glu)(n) + L-glutamate + ATP = (6S)-5,6,7,8-tetrahydrofolyl-(gamma-L-Glu)(n+1) + ADP + phosphate + H(+)</text>
        <dbReference type="Rhea" id="RHEA:10580"/>
        <dbReference type="Rhea" id="RHEA-COMP:14738"/>
        <dbReference type="Rhea" id="RHEA-COMP:14740"/>
        <dbReference type="ChEBI" id="CHEBI:15378"/>
        <dbReference type="ChEBI" id="CHEBI:29985"/>
        <dbReference type="ChEBI" id="CHEBI:30616"/>
        <dbReference type="ChEBI" id="CHEBI:43474"/>
        <dbReference type="ChEBI" id="CHEBI:141005"/>
        <dbReference type="ChEBI" id="CHEBI:456216"/>
        <dbReference type="EC" id="6.3.2.17"/>
    </reaction>
</comment>
<evidence type="ECO:0000256" key="21">
    <source>
        <dbReference type="ARBA" id="ARBA00049035"/>
    </source>
</evidence>
<evidence type="ECO:0000256" key="14">
    <source>
        <dbReference type="ARBA" id="ARBA00022842"/>
    </source>
</evidence>
<comment type="pathway">
    <text evidence="3">Cofactor biosynthesis; tetrahydrofolate biosynthesis; 7,8-dihydrofolate from 2-amino-4-hydroxy-6-hydroxymethyl-7,8-dihydropteridine diphosphate and 4-aminobenzoate: step 2/2.</text>
</comment>
<dbReference type="Pfam" id="PF02875">
    <property type="entry name" value="Mur_ligase_C"/>
    <property type="match status" value="1"/>
</dbReference>
<evidence type="ECO:0000256" key="4">
    <source>
        <dbReference type="ARBA" id="ARBA00005150"/>
    </source>
</evidence>
<evidence type="ECO:0000256" key="11">
    <source>
        <dbReference type="ARBA" id="ARBA00022723"/>
    </source>
</evidence>
<dbReference type="InterPro" id="IPR036565">
    <property type="entry name" value="Mur-like_cat_sf"/>
</dbReference>
<evidence type="ECO:0000256" key="13">
    <source>
        <dbReference type="ARBA" id="ARBA00022840"/>
    </source>
</evidence>
<evidence type="ECO:0000256" key="20">
    <source>
        <dbReference type="ARBA" id="ARBA00047808"/>
    </source>
</evidence>
<accession>A0A975DI21</accession>
<dbReference type="NCBIfam" id="TIGR01499">
    <property type="entry name" value="folC"/>
    <property type="match status" value="1"/>
</dbReference>
<keyword evidence="13 23" id="KW-0067">ATP-binding</keyword>
<evidence type="ECO:0000256" key="17">
    <source>
        <dbReference type="ARBA" id="ARBA00030592"/>
    </source>
</evidence>
<dbReference type="SUPFAM" id="SSF53244">
    <property type="entry name" value="MurD-like peptide ligases, peptide-binding domain"/>
    <property type="match status" value="1"/>
</dbReference>
<evidence type="ECO:0000256" key="16">
    <source>
        <dbReference type="ARBA" id="ARBA00030048"/>
    </source>
</evidence>